<evidence type="ECO:0000313" key="21">
    <source>
        <dbReference type="Proteomes" id="UP000777265"/>
    </source>
</evidence>
<dbReference type="InterPro" id="IPR000700">
    <property type="entry name" value="PAS-assoc_C"/>
</dbReference>
<dbReference type="InterPro" id="IPR036097">
    <property type="entry name" value="HisK_dim/P_sf"/>
</dbReference>
<keyword evidence="8" id="KW-0418">Kinase</keyword>
<dbReference type="SUPFAM" id="SSF52172">
    <property type="entry name" value="CheY-like"/>
    <property type="match status" value="1"/>
</dbReference>
<dbReference type="PROSITE" id="PS50112">
    <property type="entry name" value="PAS"/>
    <property type="match status" value="1"/>
</dbReference>
<dbReference type="InterPro" id="IPR003594">
    <property type="entry name" value="HATPase_dom"/>
</dbReference>
<dbReference type="InterPro" id="IPR000014">
    <property type="entry name" value="PAS"/>
</dbReference>
<evidence type="ECO:0000256" key="11">
    <source>
        <dbReference type="ARBA" id="ARBA00023015"/>
    </source>
</evidence>
<dbReference type="Gene3D" id="3.30.450.20">
    <property type="entry name" value="PAS domain"/>
    <property type="match status" value="1"/>
</dbReference>
<evidence type="ECO:0000256" key="3">
    <source>
        <dbReference type="ARBA" id="ARBA00012438"/>
    </source>
</evidence>
<evidence type="ECO:0000256" key="8">
    <source>
        <dbReference type="ARBA" id="ARBA00022777"/>
    </source>
</evidence>
<dbReference type="SUPFAM" id="SSF55874">
    <property type="entry name" value="ATPase domain of HSP90 chaperone/DNA topoisomerase II/histidine kinase"/>
    <property type="match status" value="1"/>
</dbReference>
<keyword evidence="13" id="KW-0804">Transcription</keyword>
<feature type="domain" description="Response regulatory" evidence="17">
    <location>
        <begin position="6"/>
        <end position="120"/>
    </location>
</feature>
<evidence type="ECO:0000256" key="4">
    <source>
        <dbReference type="ARBA" id="ARBA00022475"/>
    </source>
</evidence>
<dbReference type="Gene3D" id="3.30.565.10">
    <property type="entry name" value="Histidine kinase-like ATPase, C-terminal domain"/>
    <property type="match status" value="1"/>
</dbReference>
<feature type="domain" description="Histidine kinase" evidence="16">
    <location>
        <begin position="274"/>
        <end position="493"/>
    </location>
</feature>
<evidence type="ECO:0000256" key="12">
    <source>
        <dbReference type="ARBA" id="ARBA00023136"/>
    </source>
</evidence>
<dbReference type="InterPro" id="IPR013767">
    <property type="entry name" value="PAS_fold"/>
</dbReference>
<dbReference type="Pfam" id="PF02518">
    <property type="entry name" value="HATPase_c"/>
    <property type="match status" value="1"/>
</dbReference>
<keyword evidence="12" id="KW-0472">Membrane</keyword>
<feature type="modified residue" description="4-aspartylphosphate" evidence="14">
    <location>
        <position position="55"/>
    </location>
</feature>
<evidence type="ECO:0000256" key="1">
    <source>
        <dbReference type="ARBA" id="ARBA00000085"/>
    </source>
</evidence>
<dbReference type="Gene3D" id="3.40.50.2300">
    <property type="match status" value="1"/>
</dbReference>
<dbReference type="Gene3D" id="1.10.287.130">
    <property type="match status" value="1"/>
</dbReference>
<dbReference type="PROSITE" id="PS50110">
    <property type="entry name" value="RESPONSE_REGULATORY"/>
    <property type="match status" value="1"/>
</dbReference>
<keyword evidence="15" id="KW-0175">Coiled coil</keyword>
<name>A0A971S1G6_9BACT</name>
<keyword evidence="11" id="KW-0805">Transcription regulation</keyword>
<feature type="domain" description="PAS" evidence="18">
    <location>
        <begin position="146"/>
        <end position="186"/>
    </location>
</feature>
<dbReference type="FunFam" id="3.30.565.10:FF:000023">
    <property type="entry name" value="PAS domain-containing sensor histidine kinase"/>
    <property type="match status" value="1"/>
</dbReference>
<dbReference type="PROSITE" id="PS50113">
    <property type="entry name" value="PAC"/>
    <property type="match status" value="1"/>
</dbReference>
<evidence type="ECO:0000256" key="2">
    <source>
        <dbReference type="ARBA" id="ARBA00004236"/>
    </source>
</evidence>
<reference evidence="20" key="2">
    <citation type="submission" date="2020-01" db="EMBL/GenBank/DDBJ databases">
        <authorList>
            <person name="Campanaro S."/>
        </authorList>
    </citation>
    <scope>NUCLEOTIDE SEQUENCE</scope>
    <source>
        <strain evidence="20">AS06rmzACSIP_7</strain>
    </source>
</reference>
<dbReference type="NCBIfam" id="TIGR00229">
    <property type="entry name" value="sensory_box"/>
    <property type="match status" value="1"/>
</dbReference>
<dbReference type="InterPro" id="IPR003661">
    <property type="entry name" value="HisK_dim/P_dom"/>
</dbReference>
<evidence type="ECO:0000259" key="18">
    <source>
        <dbReference type="PROSITE" id="PS50112"/>
    </source>
</evidence>
<keyword evidence="6" id="KW-0808">Transferase</keyword>
<organism evidence="20 21">
    <name type="scientific">Syntrophorhabdus aromaticivorans</name>
    <dbReference type="NCBI Taxonomy" id="328301"/>
    <lineage>
        <taxon>Bacteria</taxon>
        <taxon>Pseudomonadati</taxon>
        <taxon>Thermodesulfobacteriota</taxon>
        <taxon>Syntrophorhabdia</taxon>
        <taxon>Syntrophorhabdales</taxon>
        <taxon>Syntrophorhabdaceae</taxon>
        <taxon>Syntrophorhabdus</taxon>
    </lineage>
</organism>
<keyword evidence="5 14" id="KW-0597">Phosphoprotein</keyword>
<dbReference type="FunFam" id="3.40.50.2300:FF:000018">
    <property type="entry name" value="DNA-binding transcriptional regulator NtrC"/>
    <property type="match status" value="1"/>
</dbReference>
<evidence type="ECO:0000256" key="13">
    <source>
        <dbReference type="ARBA" id="ARBA00023163"/>
    </source>
</evidence>
<dbReference type="InterPro" id="IPR036890">
    <property type="entry name" value="HATPase_C_sf"/>
</dbReference>
<reference evidence="20" key="1">
    <citation type="journal article" date="2020" name="Biotechnol. Biofuels">
        <title>New insights from the biogas microbiome by comprehensive genome-resolved metagenomics of nearly 1600 species originating from multiple anaerobic digesters.</title>
        <authorList>
            <person name="Campanaro S."/>
            <person name="Treu L."/>
            <person name="Rodriguez-R L.M."/>
            <person name="Kovalovszki A."/>
            <person name="Ziels R.M."/>
            <person name="Maus I."/>
            <person name="Zhu X."/>
            <person name="Kougias P.G."/>
            <person name="Basile A."/>
            <person name="Luo G."/>
            <person name="Schluter A."/>
            <person name="Konstantinidis K.T."/>
            <person name="Angelidaki I."/>
        </authorList>
    </citation>
    <scope>NUCLEOTIDE SEQUENCE</scope>
    <source>
        <strain evidence="20">AS06rmzACSIP_7</strain>
    </source>
</reference>
<dbReference type="GO" id="GO:0005886">
    <property type="term" value="C:plasma membrane"/>
    <property type="evidence" value="ECO:0007669"/>
    <property type="project" value="UniProtKB-SubCell"/>
</dbReference>
<feature type="domain" description="PAC" evidence="19">
    <location>
        <begin position="220"/>
        <end position="270"/>
    </location>
</feature>
<dbReference type="Pfam" id="PF00989">
    <property type="entry name" value="PAS"/>
    <property type="match status" value="1"/>
</dbReference>
<protein>
    <recommendedName>
        <fullName evidence="3">histidine kinase</fullName>
        <ecNumber evidence="3">2.7.13.3</ecNumber>
    </recommendedName>
</protein>
<dbReference type="CDD" id="cd00082">
    <property type="entry name" value="HisKA"/>
    <property type="match status" value="1"/>
</dbReference>
<dbReference type="SUPFAM" id="SSF55785">
    <property type="entry name" value="PYP-like sensor domain (PAS domain)"/>
    <property type="match status" value="1"/>
</dbReference>
<feature type="coiled-coil region" evidence="15">
    <location>
        <begin position="122"/>
        <end position="149"/>
    </location>
</feature>
<dbReference type="SMART" id="SM00448">
    <property type="entry name" value="REC"/>
    <property type="match status" value="1"/>
</dbReference>
<dbReference type="GO" id="GO:0005524">
    <property type="term" value="F:ATP binding"/>
    <property type="evidence" value="ECO:0007669"/>
    <property type="project" value="UniProtKB-KW"/>
</dbReference>
<keyword evidence="9" id="KW-0067">ATP-binding</keyword>
<dbReference type="SUPFAM" id="SSF47384">
    <property type="entry name" value="Homodimeric domain of signal transducing histidine kinase"/>
    <property type="match status" value="1"/>
</dbReference>
<sequence length="495" mass="55208">MAETASILVVDDEKGIREGCRRILISEGYTVDLAGNGKEGLEVITTKPFDLILVDLMMPVMGGLEMMEEVRQYDPEIIMIVITGFATIETAVEAMKHGAYDYMPKPFSPDQLLAVVNRGLEKRRLRLQAQRLMEERDQKLLEVANEESRIHTIVNSMADGILVTNKERQLVLWNPAAVKMINLNEKLGAVKNIEKVVPEKALVRLIDKALSPDSSQYTAISEEIELTRPERRTLMVNVSVIRDKDGRELGIVSTLRDITSLKELDQVKSQFVSMVTHELRAPLAAVEGYLSAYLSGSAGNDPQMNRQMLERAKARAHSLLDLVNDLLQFSRLESKKVERKKELLNLSGVITGTVELLKNQGEAKELEFEVDISETLPLVEADRSEMEQLFTNLISNAIKYNVKKGKVTIAAGSSNHYLSIRVADTGLGIAKENLPNIFDEFYRVSGPETRYVTGTGLGLSIVKRIAESHFGRVEVESKLGKGTAFTVKLPIKKEQ</sequence>
<dbReference type="InterPro" id="IPR035965">
    <property type="entry name" value="PAS-like_dom_sf"/>
</dbReference>
<dbReference type="InterPro" id="IPR005467">
    <property type="entry name" value="His_kinase_dom"/>
</dbReference>
<evidence type="ECO:0000259" key="17">
    <source>
        <dbReference type="PROSITE" id="PS50110"/>
    </source>
</evidence>
<evidence type="ECO:0000256" key="9">
    <source>
        <dbReference type="ARBA" id="ARBA00022840"/>
    </source>
</evidence>
<comment type="catalytic activity">
    <reaction evidence="1">
        <text>ATP + protein L-histidine = ADP + protein N-phospho-L-histidine.</text>
        <dbReference type="EC" id="2.7.13.3"/>
    </reaction>
</comment>
<dbReference type="SMART" id="SM00388">
    <property type="entry name" value="HisKA"/>
    <property type="match status" value="1"/>
</dbReference>
<evidence type="ECO:0000256" key="6">
    <source>
        <dbReference type="ARBA" id="ARBA00022679"/>
    </source>
</evidence>
<evidence type="ECO:0000256" key="7">
    <source>
        <dbReference type="ARBA" id="ARBA00022741"/>
    </source>
</evidence>
<dbReference type="CDD" id="cd00075">
    <property type="entry name" value="HATPase"/>
    <property type="match status" value="1"/>
</dbReference>
<comment type="caution">
    <text evidence="20">The sequence shown here is derived from an EMBL/GenBank/DDBJ whole genome shotgun (WGS) entry which is preliminary data.</text>
</comment>
<dbReference type="GO" id="GO:0006355">
    <property type="term" value="P:regulation of DNA-templated transcription"/>
    <property type="evidence" value="ECO:0007669"/>
    <property type="project" value="InterPro"/>
</dbReference>
<evidence type="ECO:0000259" key="19">
    <source>
        <dbReference type="PROSITE" id="PS50113"/>
    </source>
</evidence>
<comment type="subcellular location">
    <subcellularLocation>
        <location evidence="2">Cell membrane</location>
    </subcellularLocation>
</comment>
<dbReference type="InterPro" id="IPR004358">
    <property type="entry name" value="Sig_transdc_His_kin-like_C"/>
</dbReference>
<dbReference type="PRINTS" id="PR00344">
    <property type="entry name" value="BCTRLSENSOR"/>
</dbReference>
<evidence type="ECO:0000256" key="15">
    <source>
        <dbReference type="SAM" id="Coils"/>
    </source>
</evidence>
<dbReference type="Proteomes" id="UP000777265">
    <property type="component" value="Unassembled WGS sequence"/>
</dbReference>
<dbReference type="InterPro" id="IPR001789">
    <property type="entry name" value="Sig_transdc_resp-reg_receiver"/>
</dbReference>
<dbReference type="Pfam" id="PF00512">
    <property type="entry name" value="HisKA"/>
    <property type="match status" value="1"/>
</dbReference>
<evidence type="ECO:0000256" key="14">
    <source>
        <dbReference type="PROSITE-ProRule" id="PRU00169"/>
    </source>
</evidence>
<dbReference type="PANTHER" id="PTHR43547:SF2">
    <property type="entry name" value="HYBRID SIGNAL TRANSDUCTION HISTIDINE KINASE C"/>
    <property type="match status" value="1"/>
</dbReference>
<keyword evidence="10" id="KW-0902">Two-component regulatory system</keyword>
<dbReference type="AlphaFoldDB" id="A0A971S1G6"/>
<dbReference type="CDD" id="cd00130">
    <property type="entry name" value="PAS"/>
    <property type="match status" value="1"/>
</dbReference>
<dbReference type="PANTHER" id="PTHR43547">
    <property type="entry name" value="TWO-COMPONENT HISTIDINE KINASE"/>
    <property type="match status" value="1"/>
</dbReference>
<evidence type="ECO:0000313" key="20">
    <source>
        <dbReference type="EMBL" id="NLW35207.1"/>
    </source>
</evidence>
<keyword evidence="7" id="KW-0547">Nucleotide-binding</keyword>
<accession>A0A971S1G6</accession>
<dbReference type="GO" id="GO:0000155">
    <property type="term" value="F:phosphorelay sensor kinase activity"/>
    <property type="evidence" value="ECO:0007669"/>
    <property type="project" value="InterPro"/>
</dbReference>
<dbReference type="EMBL" id="JAAYEE010000113">
    <property type="protein sequence ID" value="NLW35207.1"/>
    <property type="molecule type" value="Genomic_DNA"/>
</dbReference>
<dbReference type="SMART" id="SM00387">
    <property type="entry name" value="HATPase_c"/>
    <property type="match status" value="1"/>
</dbReference>
<evidence type="ECO:0000256" key="5">
    <source>
        <dbReference type="ARBA" id="ARBA00022553"/>
    </source>
</evidence>
<evidence type="ECO:0000259" key="16">
    <source>
        <dbReference type="PROSITE" id="PS50109"/>
    </source>
</evidence>
<keyword evidence="4" id="KW-1003">Cell membrane</keyword>
<dbReference type="Pfam" id="PF00072">
    <property type="entry name" value="Response_reg"/>
    <property type="match status" value="1"/>
</dbReference>
<dbReference type="PROSITE" id="PS50109">
    <property type="entry name" value="HIS_KIN"/>
    <property type="match status" value="1"/>
</dbReference>
<evidence type="ECO:0000256" key="10">
    <source>
        <dbReference type="ARBA" id="ARBA00023012"/>
    </source>
</evidence>
<gene>
    <name evidence="20" type="ORF">GXY80_06960</name>
</gene>
<dbReference type="EC" id="2.7.13.3" evidence="3"/>
<proteinExistence type="predicted"/>
<dbReference type="InterPro" id="IPR011006">
    <property type="entry name" value="CheY-like_superfamily"/>
</dbReference>